<dbReference type="RefSeq" id="WP_109727050.1">
    <property type="nucleotide sequence ID" value="NZ_CACYST010000173.1"/>
</dbReference>
<keyword evidence="1 4" id="KW-0238">DNA-binding</keyword>
<feature type="transmembrane region" description="Helical" evidence="2">
    <location>
        <begin position="108"/>
        <end position="126"/>
    </location>
</feature>
<dbReference type="InterPro" id="IPR001387">
    <property type="entry name" value="Cro/C1-type_HTH"/>
</dbReference>
<dbReference type="InterPro" id="IPR010982">
    <property type="entry name" value="Lambda_DNA-bd_dom_sf"/>
</dbReference>
<evidence type="ECO:0000313" key="4">
    <source>
        <dbReference type="EMBL" id="PWJ11541.1"/>
    </source>
</evidence>
<dbReference type="PANTHER" id="PTHR46558:SF15">
    <property type="entry name" value="HELIX-TURN-HELIX DOMAIN PROTEIN"/>
    <property type="match status" value="1"/>
</dbReference>
<feature type="transmembrane region" description="Helical" evidence="2">
    <location>
        <begin position="84"/>
        <end position="102"/>
    </location>
</feature>
<evidence type="ECO:0000259" key="3">
    <source>
        <dbReference type="PROSITE" id="PS50943"/>
    </source>
</evidence>
<evidence type="ECO:0000313" key="5">
    <source>
        <dbReference type="Proteomes" id="UP000245720"/>
    </source>
</evidence>
<dbReference type="OrthoDB" id="9801008at2"/>
<dbReference type="PROSITE" id="PS50943">
    <property type="entry name" value="HTH_CROC1"/>
    <property type="match status" value="1"/>
</dbReference>
<dbReference type="SUPFAM" id="SSF47413">
    <property type="entry name" value="lambda repressor-like DNA-binding domains"/>
    <property type="match status" value="1"/>
</dbReference>
<organism evidence="4 5">
    <name type="scientific">Ruminococcus flavefaciens</name>
    <dbReference type="NCBI Taxonomy" id="1265"/>
    <lineage>
        <taxon>Bacteria</taxon>
        <taxon>Bacillati</taxon>
        <taxon>Bacillota</taxon>
        <taxon>Clostridia</taxon>
        <taxon>Eubacteriales</taxon>
        <taxon>Oscillospiraceae</taxon>
        <taxon>Ruminococcus</taxon>
    </lineage>
</organism>
<comment type="caution">
    <text evidence="4">The sequence shown here is derived from an EMBL/GenBank/DDBJ whole genome shotgun (WGS) entry which is preliminary data.</text>
</comment>
<keyword evidence="2" id="KW-0812">Transmembrane</keyword>
<dbReference type="Proteomes" id="UP000245720">
    <property type="component" value="Unassembled WGS sequence"/>
</dbReference>
<dbReference type="GO" id="GO:0003677">
    <property type="term" value="F:DNA binding"/>
    <property type="evidence" value="ECO:0007669"/>
    <property type="project" value="UniProtKB-KW"/>
</dbReference>
<sequence>MEIGNQIKKHRTRLKWSQETLAENAYVSRQTISNWENGKSYPDIHSLLILGKLFNISLDELVKGDVETMNNEISKNDTAKFNKLAWLLTAEYIIMIVSPLPLIKYLGWVGGAIWAAITAVSLFTAVKVEKLKKANDLTTYKEIKAYMEGKSLDEISAERIKKGSKNLMKALFGAVSAMIGFTVCILVAWLLK</sequence>
<dbReference type="Pfam" id="PF01381">
    <property type="entry name" value="HTH_3"/>
    <property type="match status" value="1"/>
</dbReference>
<dbReference type="PANTHER" id="PTHR46558">
    <property type="entry name" value="TRACRIPTIONAL REGULATORY PROTEIN-RELATED-RELATED"/>
    <property type="match status" value="1"/>
</dbReference>
<dbReference type="SMART" id="SM00530">
    <property type="entry name" value="HTH_XRE"/>
    <property type="match status" value="1"/>
</dbReference>
<dbReference type="EMBL" id="QGDI01000009">
    <property type="protein sequence ID" value="PWJ11541.1"/>
    <property type="molecule type" value="Genomic_DNA"/>
</dbReference>
<evidence type="ECO:0000256" key="1">
    <source>
        <dbReference type="ARBA" id="ARBA00023125"/>
    </source>
</evidence>
<feature type="transmembrane region" description="Helical" evidence="2">
    <location>
        <begin position="170"/>
        <end position="191"/>
    </location>
</feature>
<evidence type="ECO:0000256" key="2">
    <source>
        <dbReference type="SAM" id="Phobius"/>
    </source>
</evidence>
<proteinExistence type="predicted"/>
<dbReference type="AlphaFoldDB" id="A0A315XYB6"/>
<dbReference type="CDD" id="cd00093">
    <property type="entry name" value="HTH_XRE"/>
    <property type="match status" value="1"/>
</dbReference>
<reference evidence="4 5" key="1">
    <citation type="submission" date="2018-05" db="EMBL/GenBank/DDBJ databases">
        <title>The Hungate 1000. A catalogue of reference genomes from the rumen microbiome.</title>
        <authorList>
            <person name="Kelly W."/>
        </authorList>
    </citation>
    <scope>NUCLEOTIDE SEQUENCE [LARGE SCALE GENOMIC DNA]</scope>
    <source>
        <strain evidence="4 5">SAb67</strain>
    </source>
</reference>
<feature type="domain" description="HTH cro/C1-type" evidence="3">
    <location>
        <begin position="7"/>
        <end position="61"/>
    </location>
</feature>
<protein>
    <submittedName>
        <fullName evidence="4">DNA-binding XRE family transcriptional regulator</fullName>
    </submittedName>
</protein>
<accession>A0A315XYB6</accession>
<gene>
    <name evidence="4" type="ORF">IE37_02304</name>
</gene>
<name>A0A315XYB6_RUMFL</name>
<keyword evidence="2" id="KW-1133">Transmembrane helix</keyword>
<dbReference type="Gene3D" id="1.10.260.40">
    <property type="entry name" value="lambda repressor-like DNA-binding domains"/>
    <property type="match status" value="1"/>
</dbReference>
<keyword evidence="2" id="KW-0472">Membrane</keyword>